<dbReference type="SUPFAM" id="SSF54593">
    <property type="entry name" value="Glyoxalase/Bleomycin resistance protein/Dihydroxybiphenyl dioxygenase"/>
    <property type="match status" value="1"/>
</dbReference>
<dbReference type="RefSeq" id="WP_184845637.1">
    <property type="nucleotide sequence ID" value="NZ_JACHMN010000003.1"/>
</dbReference>
<dbReference type="GO" id="GO:0016829">
    <property type="term" value="F:lyase activity"/>
    <property type="evidence" value="ECO:0007669"/>
    <property type="project" value="UniProtKB-KW"/>
</dbReference>
<reference evidence="1 2" key="1">
    <citation type="submission" date="2020-08" db="EMBL/GenBank/DDBJ databases">
        <title>Sequencing the genomes of 1000 actinobacteria strains.</title>
        <authorList>
            <person name="Klenk H.-P."/>
        </authorList>
    </citation>
    <scope>NUCLEOTIDE SEQUENCE [LARGE SCALE GENOMIC DNA]</scope>
    <source>
        <strain evidence="1 2">DSM 45362</strain>
    </source>
</reference>
<dbReference type="InterPro" id="IPR029068">
    <property type="entry name" value="Glyas_Bleomycin-R_OHBP_Dase"/>
</dbReference>
<keyword evidence="1" id="KW-0456">Lyase</keyword>
<name>A0A841C2F2_9ACTN</name>
<dbReference type="AlphaFoldDB" id="A0A841C2F2"/>
<dbReference type="Proteomes" id="UP000587527">
    <property type="component" value="Unassembled WGS sequence"/>
</dbReference>
<gene>
    <name evidence="1" type="ORF">F4553_007372</name>
</gene>
<keyword evidence="1" id="KW-0560">Oxidoreductase</keyword>
<evidence type="ECO:0000313" key="2">
    <source>
        <dbReference type="Proteomes" id="UP000587527"/>
    </source>
</evidence>
<keyword evidence="2" id="KW-1185">Reference proteome</keyword>
<protein>
    <submittedName>
        <fullName evidence="1">Catechol 2,3-dioxygenase-like lactoylglutathione lyase family enzyme</fullName>
    </submittedName>
</protein>
<dbReference type="EMBL" id="JACHMN010000003">
    <property type="protein sequence ID" value="MBB5873938.1"/>
    <property type="molecule type" value="Genomic_DNA"/>
</dbReference>
<comment type="caution">
    <text evidence="1">The sequence shown here is derived from an EMBL/GenBank/DDBJ whole genome shotgun (WGS) entry which is preliminary data.</text>
</comment>
<accession>A0A841C2F2</accession>
<dbReference type="Gene3D" id="3.10.180.10">
    <property type="entry name" value="2,3-Dihydroxybiphenyl 1,2-Dioxygenase, domain 1"/>
    <property type="match status" value="1"/>
</dbReference>
<sequence length="120" mass="13217">MADLVTKLLPILRVPDLDAERRFYDSFGLRTTYAGEEYPDFVAVGNDSVEFGLSKGAGADSTSFQWQLGVSDVDAVVEVCELGGFAYRVEVEEPGDGWLYRVVKVIAPSGAEVWFEGDRE</sequence>
<proteinExistence type="predicted"/>
<dbReference type="GO" id="GO:0051213">
    <property type="term" value="F:dioxygenase activity"/>
    <property type="evidence" value="ECO:0007669"/>
    <property type="project" value="UniProtKB-KW"/>
</dbReference>
<evidence type="ECO:0000313" key="1">
    <source>
        <dbReference type="EMBL" id="MBB5873938.1"/>
    </source>
</evidence>
<organism evidence="1 2">
    <name type="scientific">Allocatelliglobosispora scoriae</name>
    <dbReference type="NCBI Taxonomy" id="643052"/>
    <lineage>
        <taxon>Bacteria</taxon>
        <taxon>Bacillati</taxon>
        <taxon>Actinomycetota</taxon>
        <taxon>Actinomycetes</taxon>
        <taxon>Micromonosporales</taxon>
        <taxon>Micromonosporaceae</taxon>
        <taxon>Allocatelliglobosispora</taxon>
    </lineage>
</organism>
<keyword evidence="1" id="KW-0223">Dioxygenase</keyword>